<dbReference type="PANTHER" id="PTHR42763:SF2">
    <property type="entry name" value="ADP-GLUCOSE PHOSPHORYLASE"/>
    <property type="match status" value="1"/>
</dbReference>
<dbReference type="Gene3D" id="3.30.428.10">
    <property type="entry name" value="HIT-like"/>
    <property type="match status" value="2"/>
</dbReference>
<keyword evidence="5" id="KW-0862">Zinc</keyword>
<name>V9Z4B1_9ACTN</name>
<feature type="domain" description="Galactose-1-phosphate uridyl transferase N-terminal" evidence="7">
    <location>
        <begin position="3"/>
        <end position="178"/>
    </location>
</feature>
<feature type="binding site" evidence="5">
    <location>
        <position position="116"/>
    </location>
    <ligand>
        <name>Zn(2+)</name>
        <dbReference type="ChEBI" id="CHEBI:29105"/>
    </ligand>
</feature>
<feature type="binding site" evidence="5">
    <location>
        <position position="42"/>
    </location>
    <ligand>
        <name>Zn(2+)</name>
        <dbReference type="ChEBI" id="CHEBI:29105"/>
    </ligand>
</feature>
<dbReference type="InterPro" id="IPR001937">
    <property type="entry name" value="GalP_UDPtransf1"/>
</dbReference>
<organism evidence="8">
    <name type="scientific">Streptomyces sp. FR1</name>
    <dbReference type="NCBI Taxonomy" id="349971"/>
    <lineage>
        <taxon>Bacteria</taxon>
        <taxon>Bacillati</taxon>
        <taxon>Actinomycetota</taxon>
        <taxon>Actinomycetes</taxon>
        <taxon>Kitasatosporales</taxon>
        <taxon>Streptomycetaceae</taxon>
        <taxon>Streptomyces</taxon>
    </lineage>
</organism>
<evidence type="ECO:0000313" key="8">
    <source>
        <dbReference type="EMBL" id="AHE38963.1"/>
    </source>
</evidence>
<evidence type="ECO:0000256" key="3">
    <source>
        <dbReference type="ARBA" id="ARBA00023277"/>
    </source>
</evidence>
<evidence type="ECO:0000259" key="7">
    <source>
        <dbReference type="Pfam" id="PF01087"/>
    </source>
</evidence>
<evidence type="ECO:0000256" key="5">
    <source>
        <dbReference type="PIRSR" id="PIRSR000808-3"/>
    </source>
</evidence>
<dbReference type="GO" id="GO:0008108">
    <property type="term" value="F:UDP-glucose:hexose-1-phosphate uridylyltransferase activity"/>
    <property type="evidence" value="ECO:0007669"/>
    <property type="project" value="InterPro"/>
</dbReference>
<feature type="binding site" evidence="5">
    <location>
        <position position="45"/>
    </location>
    <ligand>
        <name>Zn(2+)</name>
        <dbReference type="ChEBI" id="CHEBI:29105"/>
    </ligand>
</feature>
<keyword evidence="8" id="KW-0614">Plasmid</keyword>
<dbReference type="PIRSF" id="PIRSF000808">
    <property type="entry name" value="GalT"/>
    <property type="match status" value="1"/>
</dbReference>
<dbReference type="GO" id="GO:0008270">
    <property type="term" value="F:zinc ion binding"/>
    <property type="evidence" value="ECO:0007669"/>
    <property type="project" value="InterPro"/>
</dbReference>
<dbReference type="AlphaFoldDB" id="V9Z4B1"/>
<dbReference type="InterPro" id="IPR053177">
    <property type="entry name" value="ADP-glucose_phosphorylase"/>
</dbReference>
<keyword evidence="3" id="KW-0119">Carbohydrate metabolism</keyword>
<keyword evidence="5" id="KW-0479">Metal-binding</keyword>
<feature type="binding site" evidence="5">
    <location>
        <position position="166"/>
    </location>
    <ligand>
        <name>Zn(2+)</name>
        <dbReference type="ChEBI" id="CHEBI:29105"/>
    </ligand>
</feature>
<dbReference type="EMBL" id="KF602048">
    <property type="protein sequence ID" value="AHE38963.1"/>
    <property type="molecule type" value="Genomic_DNA"/>
</dbReference>
<evidence type="ECO:0000256" key="1">
    <source>
        <dbReference type="ARBA" id="ARBA00022679"/>
    </source>
</evidence>
<protein>
    <submittedName>
        <fullName evidence="8">Galactose-1-phosphate uridylyltransferase</fullName>
    </submittedName>
</protein>
<keyword evidence="1 8" id="KW-0808">Transferase</keyword>
<evidence type="ECO:0000256" key="4">
    <source>
        <dbReference type="PIRSR" id="PIRSR000808-1"/>
    </source>
</evidence>
<feature type="region of interest" description="Disordered" evidence="6">
    <location>
        <begin position="342"/>
        <end position="363"/>
    </location>
</feature>
<dbReference type="PANTHER" id="PTHR42763">
    <property type="entry name" value="ADP-GLUCOSE PHOSPHORYLASE"/>
    <property type="match status" value="1"/>
</dbReference>
<evidence type="ECO:0000256" key="2">
    <source>
        <dbReference type="ARBA" id="ARBA00022695"/>
    </source>
</evidence>
<comment type="cofactor">
    <cofactor evidence="5">
        <name>Zn(2+)</name>
        <dbReference type="ChEBI" id="CHEBI:29105"/>
    </cofactor>
    <text evidence="5">Binds 1 zinc ion per subunit.</text>
</comment>
<geneLocation type="plasmid" evidence="8">
    <name>pFRL3</name>
</geneLocation>
<reference evidence="8" key="1">
    <citation type="submission" date="2013-09" db="EMBL/GenBank/DDBJ databases">
        <title>Complete nucleotide sequence of Streptomyces linear plasmid pFRL3.</title>
        <authorList>
            <person name="Chen Z."/>
            <person name="Fang P."/>
            <person name="Qin Z."/>
        </authorList>
    </citation>
    <scope>NUCLEOTIDE SEQUENCE</scope>
    <source>
        <plasmid evidence="8">pFRL3</plasmid>
    </source>
</reference>
<proteinExistence type="predicted"/>
<dbReference type="Pfam" id="PF01087">
    <property type="entry name" value="GalP_UDP_transf"/>
    <property type="match status" value="1"/>
</dbReference>
<accession>V9Z4B1</accession>
<dbReference type="SUPFAM" id="SSF54197">
    <property type="entry name" value="HIT-like"/>
    <property type="match status" value="2"/>
</dbReference>
<keyword evidence="2 8" id="KW-0548">Nucleotidyltransferase</keyword>
<dbReference type="GO" id="GO:0006012">
    <property type="term" value="P:galactose metabolic process"/>
    <property type="evidence" value="ECO:0007669"/>
    <property type="project" value="InterPro"/>
</dbReference>
<feature type="active site" description="Tele-UMP-histidine intermediate" evidence="4">
    <location>
        <position position="168"/>
    </location>
</feature>
<dbReference type="InterPro" id="IPR005849">
    <property type="entry name" value="GalP_Utransf_N"/>
</dbReference>
<dbReference type="InterPro" id="IPR036265">
    <property type="entry name" value="HIT-like_sf"/>
</dbReference>
<evidence type="ECO:0000256" key="6">
    <source>
        <dbReference type="SAM" id="MobiDB-lite"/>
    </source>
</evidence>
<sequence length="363" mass="39398">MMSELRRDPFTRTWVVIAPGRSERPRQMPAVAPTPPLVRARCPFCPGHEQETPEELWRLAAPDGTWAVRVVRNRYPLLTPRAEATAHRAGVRPGEGLFIRADGVGSHEVVIESPHHDWDLPDGHDAAVANVLRACRARCAALRAKRPGLVLPFRNHGAAAGTSLPHPHSQIMATPIVPLRQRQLFDVARAHYDDTGRCLYTDVRDAELADGARIIAASDHAVALAPFAPRAPYETWLMPRVHHASFADTPDAVLAGTAALLRRLLAALRHLLGDIAYNYLLLSAPNGEEGTDYFLWHLQLLPHLTETAGFELGTGMAVITVPPEQAAADLRNALAQLSAGIRGPGQGATAQKRTEGPGQAAAR</sequence>
<gene>
    <name evidence="8" type="ORF">pFRL3_186</name>
</gene>